<dbReference type="OrthoDB" id="3798037at2759"/>
<keyword evidence="2" id="KW-1185">Reference proteome</keyword>
<sequence>MASIVTAEPAGSLLLLNSNDFQPDQTVRELTEKLKERNIVLDDSIAHIMGIWAKAMRLGSADVPSQHMIREFVQVLIDGWSITFEGDFHTRTSLATTFARALGSRTFQIQQVIEEFIVGLERT</sequence>
<evidence type="ECO:0000313" key="2">
    <source>
        <dbReference type="Proteomes" id="UP001140513"/>
    </source>
</evidence>
<reference evidence="1" key="1">
    <citation type="submission" date="2022-10" db="EMBL/GenBank/DDBJ databases">
        <title>Tapping the CABI collections for fungal endophytes: first genome assemblies for Collariella, Neodidymelliopsis, Ascochyta clinopodiicola, Didymella pomorum, Didymosphaeria variabile, Neocosmospora piperis and Neocucurbitaria cava.</title>
        <authorList>
            <person name="Hill R."/>
        </authorList>
    </citation>
    <scope>NUCLEOTIDE SEQUENCE</scope>
    <source>
        <strain evidence="1">IMI 356815</strain>
    </source>
</reference>
<dbReference type="Proteomes" id="UP001140513">
    <property type="component" value="Unassembled WGS sequence"/>
</dbReference>
<evidence type="ECO:0000313" key="1">
    <source>
        <dbReference type="EMBL" id="KAJ4357321.1"/>
    </source>
</evidence>
<proteinExistence type="predicted"/>
<dbReference type="GeneID" id="80905426"/>
<organism evidence="1 2">
    <name type="scientific">Didymosphaeria variabile</name>
    <dbReference type="NCBI Taxonomy" id="1932322"/>
    <lineage>
        <taxon>Eukaryota</taxon>
        <taxon>Fungi</taxon>
        <taxon>Dikarya</taxon>
        <taxon>Ascomycota</taxon>
        <taxon>Pezizomycotina</taxon>
        <taxon>Dothideomycetes</taxon>
        <taxon>Pleosporomycetidae</taxon>
        <taxon>Pleosporales</taxon>
        <taxon>Massarineae</taxon>
        <taxon>Didymosphaeriaceae</taxon>
        <taxon>Didymosphaeria</taxon>
    </lineage>
</organism>
<protein>
    <submittedName>
        <fullName evidence="1">Uncharacterized protein</fullName>
    </submittedName>
</protein>
<dbReference type="EMBL" id="JAPEUX010000002">
    <property type="protein sequence ID" value="KAJ4357321.1"/>
    <property type="molecule type" value="Genomic_DNA"/>
</dbReference>
<dbReference type="RefSeq" id="XP_056074180.1">
    <property type="nucleotide sequence ID" value="XM_056210707.1"/>
</dbReference>
<name>A0A9W9CD19_9PLEO</name>
<accession>A0A9W9CD19</accession>
<dbReference type="AlphaFoldDB" id="A0A9W9CD19"/>
<comment type="caution">
    <text evidence="1">The sequence shown here is derived from an EMBL/GenBank/DDBJ whole genome shotgun (WGS) entry which is preliminary data.</text>
</comment>
<gene>
    <name evidence="1" type="ORF">N0V89_001896</name>
</gene>